<dbReference type="OrthoDB" id="187808at2759"/>
<reference evidence="2 3" key="1">
    <citation type="submission" date="2016-02" db="EMBL/GenBank/DDBJ databases">
        <title>Genome analysis of coral dinoflagellate symbionts highlights evolutionary adaptations to a symbiotic lifestyle.</title>
        <authorList>
            <person name="Aranda M."/>
            <person name="Li Y."/>
            <person name="Liew Y.J."/>
            <person name="Baumgarten S."/>
            <person name="Simakov O."/>
            <person name="Wilson M."/>
            <person name="Piel J."/>
            <person name="Ashoor H."/>
            <person name="Bougouffa S."/>
            <person name="Bajic V.B."/>
            <person name="Ryu T."/>
            <person name="Ravasi T."/>
            <person name="Bayer T."/>
            <person name="Micklem G."/>
            <person name="Kim H."/>
            <person name="Bhak J."/>
            <person name="Lajeunesse T.C."/>
            <person name="Voolstra C.R."/>
        </authorList>
    </citation>
    <scope>NUCLEOTIDE SEQUENCE [LARGE SCALE GENOMIC DNA]</scope>
    <source>
        <strain evidence="2 3">CCMP2467</strain>
    </source>
</reference>
<keyword evidence="3" id="KW-1185">Reference proteome</keyword>
<name>A0A1Q9C4M6_SYMMI</name>
<gene>
    <name evidence="2" type="ORF">AK812_SmicGene42023</name>
</gene>
<sequence length="214" mass="24453">MLSAVANYKSSLLTSEAGAEKQGAAQTAHTGNKREQLRISSRKRIKRHIEKVAAAMALPKKAAELKQYLRNANLPEEFARHCLRTLQMGSLEDFVSYVSSSNYEAELKTRVVDTCAATKGPKSSRIAWMESAELSELSKDSEVVDCDIGSLIAQLQNYVFRRRVRIKEMPRCPLSKPCIKFLQTALGQQQEQEHLYQRWKKKGKKQRWQWPQRA</sequence>
<organism evidence="2 3">
    <name type="scientific">Symbiodinium microadriaticum</name>
    <name type="common">Dinoflagellate</name>
    <name type="synonym">Zooxanthella microadriatica</name>
    <dbReference type="NCBI Taxonomy" id="2951"/>
    <lineage>
        <taxon>Eukaryota</taxon>
        <taxon>Sar</taxon>
        <taxon>Alveolata</taxon>
        <taxon>Dinophyceae</taxon>
        <taxon>Suessiales</taxon>
        <taxon>Symbiodiniaceae</taxon>
        <taxon>Symbiodinium</taxon>
    </lineage>
</organism>
<proteinExistence type="predicted"/>
<evidence type="ECO:0000313" key="2">
    <source>
        <dbReference type="EMBL" id="OLP77869.1"/>
    </source>
</evidence>
<feature type="region of interest" description="Disordered" evidence="1">
    <location>
        <begin position="19"/>
        <end position="39"/>
    </location>
</feature>
<comment type="caution">
    <text evidence="2">The sequence shown here is derived from an EMBL/GenBank/DDBJ whole genome shotgun (WGS) entry which is preliminary data.</text>
</comment>
<dbReference type="Proteomes" id="UP000186817">
    <property type="component" value="Unassembled WGS sequence"/>
</dbReference>
<dbReference type="AlphaFoldDB" id="A0A1Q9C4M6"/>
<evidence type="ECO:0000313" key="3">
    <source>
        <dbReference type="Proteomes" id="UP000186817"/>
    </source>
</evidence>
<evidence type="ECO:0000256" key="1">
    <source>
        <dbReference type="SAM" id="MobiDB-lite"/>
    </source>
</evidence>
<protein>
    <submittedName>
        <fullName evidence="2">Uncharacterized protein</fullName>
    </submittedName>
</protein>
<dbReference type="EMBL" id="LSRX01001697">
    <property type="protein sequence ID" value="OLP77869.1"/>
    <property type="molecule type" value="Genomic_DNA"/>
</dbReference>
<accession>A0A1Q9C4M6</accession>